<reference evidence="1 2" key="1">
    <citation type="submission" date="2020-08" db="EMBL/GenBank/DDBJ databases">
        <title>Genomic Encyclopedia of Type Strains, Phase IV (KMG-IV): sequencing the most valuable type-strain genomes for metagenomic binning, comparative biology and taxonomic classification.</title>
        <authorList>
            <person name="Goeker M."/>
        </authorList>
    </citation>
    <scope>NUCLEOTIDE SEQUENCE [LARGE SCALE GENOMIC DNA]</scope>
    <source>
        <strain evidence="1 2">DSM 26575</strain>
    </source>
</reference>
<dbReference type="AlphaFoldDB" id="A0A7W6GCQ9"/>
<evidence type="ECO:0000313" key="2">
    <source>
        <dbReference type="Proteomes" id="UP000582090"/>
    </source>
</evidence>
<accession>A0A7W6GCQ9</accession>
<dbReference type="RefSeq" id="WP_183901594.1">
    <property type="nucleotide sequence ID" value="NZ_JACIDW010000014.1"/>
</dbReference>
<dbReference type="InterPro" id="IPR036005">
    <property type="entry name" value="Creatinase/aminopeptidase-like"/>
</dbReference>
<organism evidence="1 2">
    <name type="scientific">Rhizobium metallidurans</name>
    <dbReference type="NCBI Taxonomy" id="1265931"/>
    <lineage>
        <taxon>Bacteria</taxon>
        <taxon>Pseudomonadati</taxon>
        <taxon>Pseudomonadota</taxon>
        <taxon>Alphaproteobacteria</taxon>
        <taxon>Hyphomicrobiales</taxon>
        <taxon>Rhizobiaceae</taxon>
        <taxon>Rhizobium/Agrobacterium group</taxon>
        <taxon>Rhizobium</taxon>
    </lineage>
</organism>
<name>A0A7W6GCQ9_9HYPH</name>
<dbReference type="EMBL" id="JACIDW010000014">
    <property type="protein sequence ID" value="MBB3966084.1"/>
    <property type="molecule type" value="Genomic_DNA"/>
</dbReference>
<evidence type="ECO:0008006" key="3">
    <source>
        <dbReference type="Google" id="ProtNLM"/>
    </source>
</evidence>
<evidence type="ECO:0000313" key="1">
    <source>
        <dbReference type="EMBL" id="MBB3966084.1"/>
    </source>
</evidence>
<sequence>MSISLRSIRIPDFGVPVEMPVIPAEVYETRSKLAYERSGADWLVVYADREHLANIAFLTGFEPRFEEALLVLGKGGKRALVVGNESQSYAPLAGLPGLEVFLCQTMSLMGQDRSEKPNLEAVLRDIGLQSGDTLALAGWKYLGEEEWSGPYATFQASALVVDVLRKISGSNAGVVDATHVLMHPEKGLRTVVDVHQVAAGEWGAARASAAVWRIVSGVKAGENELQATSRMGYAGEELSAHIMFASSPKGAPVVGLRSPRARVLEKGDGVTTAVSYWGGLSSRAGLLVEHDDDFLEVAKAYFRGLIAWYETVDIGVTGAAIHDAVVSKLAEGNLRPALNPGHLVGHDEWVHSPIRPGSQEKIRSGMPFQVDIIPVPQPDGWALNNEDAVTFADETLRSELKQLYPEAYARIEARRAFMKDILGVELKPSILPISNTPLCLPPFWLASDKLLVRD</sequence>
<gene>
    <name evidence="1" type="ORF">GGQ67_003769</name>
</gene>
<keyword evidence="2" id="KW-1185">Reference proteome</keyword>
<dbReference type="Proteomes" id="UP000582090">
    <property type="component" value="Unassembled WGS sequence"/>
</dbReference>
<protein>
    <recommendedName>
        <fullName evidence="3">Xaa-Pro aminopeptidase</fullName>
    </recommendedName>
</protein>
<dbReference type="SUPFAM" id="SSF55920">
    <property type="entry name" value="Creatinase/aminopeptidase"/>
    <property type="match status" value="1"/>
</dbReference>
<dbReference type="Gene3D" id="3.90.230.10">
    <property type="entry name" value="Creatinase/methionine aminopeptidase superfamily"/>
    <property type="match status" value="1"/>
</dbReference>
<proteinExistence type="predicted"/>
<comment type="caution">
    <text evidence="1">The sequence shown here is derived from an EMBL/GenBank/DDBJ whole genome shotgun (WGS) entry which is preliminary data.</text>
</comment>